<protein>
    <submittedName>
        <fullName evidence="2">Integrase</fullName>
    </submittedName>
</protein>
<dbReference type="SUPFAM" id="SSF53098">
    <property type="entry name" value="Ribonuclease H-like"/>
    <property type="match status" value="1"/>
</dbReference>
<evidence type="ECO:0000256" key="1">
    <source>
        <dbReference type="SAM" id="MobiDB-lite"/>
    </source>
</evidence>
<feature type="region of interest" description="Disordered" evidence="1">
    <location>
        <begin position="697"/>
        <end position="722"/>
    </location>
</feature>
<dbReference type="InterPro" id="IPR012337">
    <property type="entry name" value="RNaseH-like_sf"/>
</dbReference>
<evidence type="ECO:0000313" key="2">
    <source>
        <dbReference type="EMBL" id="DAE92473.1"/>
    </source>
</evidence>
<dbReference type="Gene3D" id="3.30.420.10">
    <property type="entry name" value="Ribonuclease H-like superfamily/Ribonuclease H"/>
    <property type="match status" value="1"/>
</dbReference>
<reference evidence="2" key="1">
    <citation type="journal article" date="2021" name="Proc. Natl. Acad. Sci. U.S.A.">
        <title>A Catalog of Tens of Thousands of Viruses from Human Metagenomes Reveals Hidden Associations with Chronic Diseases.</title>
        <authorList>
            <person name="Tisza M.J."/>
            <person name="Buck C.B."/>
        </authorList>
    </citation>
    <scope>NUCLEOTIDE SEQUENCE</scope>
    <source>
        <strain evidence="2">CtQV19</strain>
    </source>
</reference>
<accession>A0A8S5RT71</accession>
<dbReference type="InterPro" id="IPR036397">
    <property type="entry name" value="RNaseH_sf"/>
</dbReference>
<dbReference type="EMBL" id="BK057801">
    <property type="protein sequence ID" value="DAE92473.1"/>
    <property type="molecule type" value="Genomic_DNA"/>
</dbReference>
<proteinExistence type="predicted"/>
<dbReference type="GO" id="GO:0003676">
    <property type="term" value="F:nucleic acid binding"/>
    <property type="evidence" value="ECO:0007669"/>
    <property type="project" value="InterPro"/>
</dbReference>
<organism evidence="2">
    <name type="scientific">Myoviridae sp. ctQV19</name>
    <dbReference type="NCBI Taxonomy" id="2827607"/>
    <lineage>
        <taxon>Viruses</taxon>
        <taxon>Duplodnaviria</taxon>
        <taxon>Heunggongvirae</taxon>
        <taxon>Uroviricota</taxon>
        <taxon>Caudoviricetes</taxon>
    </lineage>
</organism>
<name>A0A8S5RT71_9CAUD</name>
<sequence length="722" mass="83533">MNLQPTDIIIRKTDGTETLWLSQRLVMEVCGVDEEYTWIARNRYKKSVRSCDLAKSKEFLPDSGKAWRWARTGNGFYYCLDNIPDRAPKHYRSMFGTAEELKEALKGLENTSKKALNENIKDMIKQQVKALVNLDDARYYEYDAPVLFNPKKAKELAKAKAWISYIKENYENGGYKNLGLLRKQDFLAVCTDILAEMQLEGLKVNNSAYLRRKTENFPADLLSQRDYLINERYDNDNARKVGKYPLVDTETGEIFKFDAHEAIMYNAYMNPFGSSKEAIRQLYVNIYSEAIREFGFEPIAYRTFCDHLTRFHKHMLMAKERHGKDYFRKQFLTYVPQKKLQYSHSLFAGDGSGTINYKYYGKKNELKTMKLYVMLISDVASRKIVGWSVAEKGSHKETPEMVREAVKMAVKNCNYQTMFEFISDNHGAFTDSNSEAFLGMVFNKVRTIEAGNSQANPAETEFRLFKQSLKGLSNYGSTSWDAGIEGRSNPDYFNVKDLPTYEEAIEQFSEIVERWNAGKLRDGSTPNERFEHKNPKCADIDSRIIRRIYGNHTQADISYMRGFVKVEKTRGYEYRESYLFEIPDYWGDGGEMIAKATGYKKNASVKIVWTEEMADLYTLDDKFIMSCPPAVLASSSHAEADEESLKALGHHQKRKEQMEYATDEFLSNLTDIWSELPYEHQMKAGGSKESYNEKMIEAENSQQKAKSKKSLKKIKADRDFEF</sequence>